<dbReference type="Pfam" id="PF10082">
    <property type="entry name" value="BBP2_2"/>
    <property type="match status" value="1"/>
</dbReference>
<keyword evidence="3" id="KW-1185">Reference proteome</keyword>
<dbReference type="EMBL" id="JAUFQY010000001">
    <property type="protein sequence ID" value="MDN3699910.1"/>
    <property type="molecule type" value="Genomic_DNA"/>
</dbReference>
<dbReference type="InterPro" id="IPR018759">
    <property type="entry name" value="BBP2_2"/>
</dbReference>
<organism evidence="2 3">
    <name type="scientific">Vibrio artabrorum</name>
    <dbReference type="NCBI Taxonomy" id="446374"/>
    <lineage>
        <taxon>Bacteria</taxon>
        <taxon>Pseudomonadati</taxon>
        <taxon>Pseudomonadota</taxon>
        <taxon>Gammaproteobacteria</taxon>
        <taxon>Vibrionales</taxon>
        <taxon>Vibrionaceae</taxon>
        <taxon>Vibrio</taxon>
    </lineage>
</organism>
<evidence type="ECO:0000256" key="1">
    <source>
        <dbReference type="SAM" id="SignalP"/>
    </source>
</evidence>
<feature type="signal peptide" evidence="1">
    <location>
        <begin position="1"/>
        <end position="25"/>
    </location>
</feature>
<protein>
    <submittedName>
        <fullName evidence="2">Outer membrane beta-barrel protein</fullName>
    </submittedName>
</protein>
<proteinExistence type="predicted"/>
<feature type="chain" id="PRO_5047177942" evidence="1">
    <location>
        <begin position="26"/>
        <end position="434"/>
    </location>
</feature>
<dbReference type="RefSeq" id="WP_261839267.1">
    <property type="nucleotide sequence ID" value="NZ_AP025458.1"/>
</dbReference>
<keyword evidence="1" id="KW-0732">Signal</keyword>
<reference evidence="3" key="1">
    <citation type="journal article" date="2019" name="Int. J. Syst. Evol. Microbiol.">
        <title>The Global Catalogue of Microorganisms (GCM) 10K type strain sequencing project: providing services to taxonomists for standard genome sequencing and annotation.</title>
        <authorList>
            <consortium name="The Broad Institute Genomics Platform"/>
            <consortium name="The Broad Institute Genome Sequencing Center for Infectious Disease"/>
            <person name="Wu L."/>
            <person name="Ma J."/>
        </authorList>
    </citation>
    <scope>NUCLEOTIDE SEQUENCE [LARGE SCALE GENOMIC DNA]</scope>
    <source>
        <strain evidence="3">CECT 7226</strain>
    </source>
</reference>
<name>A0ABT8CFY4_9VIBR</name>
<evidence type="ECO:0000313" key="3">
    <source>
        <dbReference type="Proteomes" id="UP001223712"/>
    </source>
</evidence>
<comment type="caution">
    <text evidence="2">The sequence shown here is derived from an EMBL/GenBank/DDBJ whole genome shotgun (WGS) entry which is preliminary data.</text>
</comment>
<dbReference type="Proteomes" id="UP001223712">
    <property type="component" value="Unassembled WGS sequence"/>
</dbReference>
<accession>A0ABT8CFY4</accession>
<evidence type="ECO:0000313" key="2">
    <source>
        <dbReference type="EMBL" id="MDN3699910.1"/>
    </source>
</evidence>
<sequence length="434" mass="50606">MKRHTSLASISAVVLLGLVSYTCQAELTPKSHITVAGIDVQSRVGVEYGQDSNVTYQVNPMNEMDSAYTTLTPYLRAVGERGQDRYLLVYSGEYSRYDNASDDDYTDHFLMFQSSLRFGLKHSLNWFIQQDWGHEERGTELTEGFNPTQFNAFGVKTPLQNKFFNSELRYSYGAPEGRGKLDFAWQIKDITYDKLDEIQGADSDFYHYVKEQEWQENTLTAELFDQYSSRTRFRYSLISNLRKYETNPAKDSAENYALVGFKSHRTGKLTLEADVAWLYKRFTNNSQAQSFSGLNWDANMNWQPVKHSEWSLYGWRRVKDPTEEGGYILHTKVGVSWKHHWWVERFSTKLDYGREVDDYRIQQNDRKDDLDVASVTLGYDFRPSIRLELNYQFARKRSNSDDVKFFINDSSKRSVKRHLGYDKSTIGLTLKVQI</sequence>
<gene>
    <name evidence="2" type="ORF">QWY96_01405</name>
</gene>